<gene>
    <name evidence="2" type="ORF">UFOPK1505_00348</name>
</gene>
<accession>A0A6J6BXY2</accession>
<evidence type="ECO:0000256" key="1">
    <source>
        <dbReference type="SAM" id="Coils"/>
    </source>
</evidence>
<protein>
    <submittedName>
        <fullName evidence="2">Unannotated protein</fullName>
    </submittedName>
</protein>
<reference evidence="2" key="1">
    <citation type="submission" date="2020-05" db="EMBL/GenBank/DDBJ databases">
        <authorList>
            <person name="Chiriac C."/>
            <person name="Salcher M."/>
            <person name="Ghai R."/>
            <person name="Kavagutti S V."/>
        </authorList>
    </citation>
    <scope>NUCLEOTIDE SEQUENCE</scope>
</reference>
<dbReference type="EMBL" id="CAEZSS010000045">
    <property type="protein sequence ID" value="CAB4543577.1"/>
    <property type="molecule type" value="Genomic_DNA"/>
</dbReference>
<evidence type="ECO:0000313" key="2">
    <source>
        <dbReference type="EMBL" id="CAB4543577.1"/>
    </source>
</evidence>
<name>A0A6J6BXY2_9ZZZZ</name>
<sequence length="227" mass="24975">MGFIENFKIKRAAKKAKAVYQLELNEWEQENRVLTAALDIFTTASKGDEPDDLSLVQKKGELILWTGNGIYHEAGRTASTYVGGSSGFSIPLVAGIRYRVGSFKGRVVPGEEMQIDKDSGFVKLTNQRLIFTGPLATSEWSFAKLLSSFSNPERTDFIFGVSNRKKSSGIKFSAEDGYAFAHLFALALHSYEKGIPETIKAIKSELKEGEGDKPKLVLPSSVKEIKG</sequence>
<keyword evidence="1" id="KW-0175">Coiled coil</keyword>
<feature type="coiled-coil region" evidence="1">
    <location>
        <begin position="10"/>
        <end position="37"/>
    </location>
</feature>
<proteinExistence type="predicted"/>
<organism evidence="2">
    <name type="scientific">freshwater metagenome</name>
    <dbReference type="NCBI Taxonomy" id="449393"/>
    <lineage>
        <taxon>unclassified sequences</taxon>
        <taxon>metagenomes</taxon>
        <taxon>ecological metagenomes</taxon>
    </lineage>
</organism>
<dbReference type="AlphaFoldDB" id="A0A6J6BXY2"/>